<dbReference type="EMBL" id="HBNS01023241">
    <property type="protein sequence ID" value="CAE4613841.1"/>
    <property type="molecule type" value="Transcribed_RNA"/>
</dbReference>
<feature type="region of interest" description="Disordered" evidence="1">
    <location>
        <begin position="157"/>
        <end position="227"/>
    </location>
</feature>
<proteinExistence type="predicted"/>
<protein>
    <submittedName>
        <fullName evidence="2">Uncharacterized protein</fullName>
    </submittedName>
</protein>
<accession>A0A7S4RGI8</accession>
<dbReference type="AlphaFoldDB" id="A0A7S4RGI8"/>
<evidence type="ECO:0000313" key="2">
    <source>
        <dbReference type="EMBL" id="CAE4613841.1"/>
    </source>
</evidence>
<feature type="compositionally biased region" description="Basic and acidic residues" evidence="1">
    <location>
        <begin position="174"/>
        <end position="183"/>
    </location>
</feature>
<evidence type="ECO:0000256" key="1">
    <source>
        <dbReference type="SAM" id="MobiDB-lite"/>
    </source>
</evidence>
<reference evidence="2" key="1">
    <citation type="submission" date="2021-01" db="EMBL/GenBank/DDBJ databases">
        <authorList>
            <person name="Corre E."/>
            <person name="Pelletier E."/>
            <person name="Niang G."/>
            <person name="Scheremetjew M."/>
            <person name="Finn R."/>
            <person name="Kale V."/>
            <person name="Holt S."/>
            <person name="Cochrane G."/>
            <person name="Meng A."/>
            <person name="Brown T."/>
            <person name="Cohen L."/>
        </authorList>
    </citation>
    <scope>NUCLEOTIDE SEQUENCE</scope>
    <source>
        <strain evidence="2">GSO104</strain>
    </source>
</reference>
<name>A0A7S4RGI8_9STRA</name>
<feature type="compositionally biased region" description="Polar residues" evidence="1">
    <location>
        <begin position="73"/>
        <end position="89"/>
    </location>
</feature>
<organism evidence="2">
    <name type="scientific">Ditylum brightwellii</name>
    <dbReference type="NCBI Taxonomy" id="49249"/>
    <lineage>
        <taxon>Eukaryota</taxon>
        <taxon>Sar</taxon>
        <taxon>Stramenopiles</taxon>
        <taxon>Ochrophyta</taxon>
        <taxon>Bacillariophyta</taxon>
        <taxon>Mediophyceae</taxon>
        <taxon>Lithodesmiophycidae</taxon>
        <taxon>Lithodesmiales</taxon>
        <taxon>Lithodesmiaceae</taxon>
        <taxon>Ditylum</taxon>
    </lineage>
</organism>
<feature type="compositionally biased region" description="Polar residues" evidence="1">
    <location>
        <begin position="187"/>
        <end position="207"/>
    </location>
</feature>
<sequence>MRTVESTDGSATSLPAESTNVKIHTEGHGAVNIAIPKGRRIQVSLELDASGEIIKFGAIPSTIHEDDTEVDSLQENRSNGLSRKSSASTLVEEKFHTPPSTPPLLADALPFVNSRLPLQPRVQRNTGNVEERGHIYLSSPQKQILPVIPSLRTQSTQDMSASVLSPSDFPRTPPHSEFHDNTHHHQSNLFYDDNTNPTHESALQRTPQYREMPEPESHNDTTQNDEEPYVMQTTERCDSMSTFGMKSNIIRNADIFRQQATYPTPPQSEATPPPKKKMHTLTTKILAPQAVLVKPEKSVDTRAAEAAMLQAYDRTNDRYELLGKVVDFVDAKQSFGEGDTISTTSSVTESHALHMQKGRCHHCCNGTKCTKPPRSSIRNGEPPDMVSDIVDLLARTCVEKASRSVRKLGMLQPYHSIEAIKNNGRRISSSSIKPNGSRDEFTVISSSYAWRG</sequence>
<feature type="region of interest" description="Disordered" evidence="1">
    <location>
        <begin position="1"/>
        <end position="21"/>
    </location>
</feature>
<feature type="region of interest" description="Disordered" evidence="1">
    <location>
        <begin position="73"/>
        <end position="102"/>
    </location>
</feature>
<gene>
    <name evidence="2" type="ORF">DBRI00130_LOCUS18371</name>
</gene>